<dbReference type="STRING" id="47427.A0A2H3DGY0"/>
<dbReference type="EMBL" id="KZ293657">
    <property type="protein sequence ID" value="PBK93074.1"/>
    <property type="molecule type" value="Genomic_DNA"/>
</dbReference>
<feature type="region of interest" description="Disordered" evidence="1">
    <location>
        <begin position="452"/>
        <end position="500"/>
    </location>
</feature>
<sequence>MSDPVEHREQPPAPVVSMTNTSMPSEVPTSDLEELHDYFKTCGLIDILRLLQSYQDQDQTQLQVNDLMEKNQLLTLAMPSGSSDKKATLMRVQYKYITQFSKYCMSMIDPWVKASENFQAWESVDNGLVLSPERYASPESEKNALYAEVYAILKPEHAVLFKRNYGPAKQRFIKCASDSHSTFVGRIKHDCFRTVFGTMVPSASEQGFDTFEDLTCQQLLGYDTEKKVYTSLPPILWPDGMRGIDNRFLFRSETLMKILTVTLFSLASLREDKAIKKKPMNGILWGMNEVTPGAIAFAAIMAHFVLSGNERFNEHGARSHIHYTADFKLYKSTIIKYLDKHHMKDTVAAFNQFVFKDWSLDHNSQRAEEGEIIEIPNDFSDSSGSDEESFEVQGVNVQSNSELTSTPSPSNVAVEELVDSVGAVTLAESNAVDEVEHPIQVANKIGTGCGQGNKWQGQGKAQGAALVSQHKAPPALTHRSNHTMRQTDEDEGIEEDDIYG</sequence>
<keyword evidence="3" id="KW-1185">Reference proteome</keyword>
<feature type="region of interest" description="Disordered" evidence="1">
    <location>
        <begin position="1"/>
        <end position="27"/>
    </location>
</feature>
<feature type="compositionally biased region" description="Basic and acidic residues" evidence="1">
    <location>
        <begin position="1"/>
        <end position="10"/>
    </location>
</feature>
<evidence type="ECO:0000313" key="3">
    <source>
        <dbReference type="Proteomes" id="UP000217790"/>
    </source>
</evidence>
<evidence type="ECO:0000256" key="1">
    <source>
        <dbReference type="SAM" id="MobiDB-lite"/>
    </source>
</evidence>
<dbReference type="InParanoid" id="A0A2H3DGY0"/>
<evidence type="ECO:0000313" key="2">
    <source>
        <dbReference type="EMBL" id="PBK93074.1"/>
    </source>
</evidence>
<gene>
    <name evidence="2" type="ORF">ARMGADRAFT_1030504</name>
</gene>
<proteinExistence type="predicted"/>
<dbReference type="Proteomes" id="UP000217790">
    <property type="component" value="Unassembled WGS sequence"/>
</dbReference>
<organism evidence="2 3">
    <name type="scientific">Armillaria gallica</name>
    <name type="common">Bulbous honey fungus</name>
    <name type="synonym">Armillaria bulbosa</name>
    <dbReference type="NCBI Taxonomy" id="47427"/>
    <lineage>
        <taxon>Eukaryota</taxon>
        <taxon>Fungi</taxon>
        <taxon>Dikarya</taxon>
        <taxon>Basidiomycota</taxon>
        <taxon>Agaricomycotina</taxon>
        <taxon>Agaricomycetes</taxon>
        <taxon>Agaricomycetidae</taxon>
        <taxon>Agaricales</taxon>
        <taxon>Marasmiineae</taxon>
        <taxon>Physalacriaceae</taxon>
        <taxon>Armillaria</taxon>
    </lineage>
</organism>
<accession>A0A2H3DGY0</accession>
<dbReference type="OrthoDB" id="3231188at2759"/>
<dbReference type="InterPro" id="IPR046521">
    <property type="entry name" value="DUF6698"/>
</dbReference>
<protein>
    <submittedName>
        <fullName evidence="2">Uncharacterized protein</fullName>
    </submittedName>
</protein>
<reference evidence="3" key="1">
    <citation type="journal article" date="2017" name="Nat. Ecol. Evol.">
        <title>Genome expansion and lineage-specific genetic innovations in the forest pathogenic fungi Armillaria.</title>
        <authorList>
            <person name="Sipos G."/>
            <person name="Prasanna A.N."/>
            <person name="Walter M.C."/>
            <person name="O'Connor E."/>
            <person name="Balint B."/>
            <person name="Krizsan K."/>
            <person name="Kiss B."/>
            <person name="Hess J."/>
            <person name="Varga T."/>
            <person name="Slot J."/>
            <person name="Riley R."/>
            <person name="Boka B."/>
            <person name="Rigling D."/>
            <person name="Barry K."/>
            <person name="Lee J."/>
            <person name="Mihaltcheva S."/>
            <person name="LaButti K."/>
            <person name="Lipzen A."/>
            <person name="Waldron R."/>
            <person name="Moloney N.M."/>
            <person name="Sperisen C."/>
            <person name="Kredics L."/>
            <person name="Vagvoelgyi C."/>
            <person name="Patrignani A."/>
            <person name="Fitzpatrick D."/>
            <person name="Nagy I."/>
            <person name="Doyle S."/>
            <person name="Anderson J.B."/>
            <person name="Grigoriev I.V."/>
            <person name="Gueldener U."/>
            <person name="Muensterkoetter M."/>
            <person name="Nagy L.G."/>
        </authorList>
    </citation>
    <scope>NUCLEOTIDE SEQUENCE [LARGE SCALE GENOMIC DNA]</scope>
    <source>
        <strain evidence="3">Ar21-2</strain>
    </source>
</reference>
<feature type="compositionally biased region" description="Acidic residues" evidence="1">
    <location>
        <begin position="488"/>
        <end position="500"/>
    </location>
</feature>
<feature type="compositionally biased region" description="Polar residues" evidence="1">
    <location>
        <begin position="17"/>
        <end position="27"/>
    </location>
</feature>
<dbReference type="AlphaFoldDB" id="A0A2H3DGY0"/>
<name>A0A2H3DGY0_ARMGA</name>
<dbReference type="OMA" id="CTTHAQD"/>
<dbReference type="Pfam" id="PF20414">
    <property type="entry name" value="DUF6698"/>
    <property type="match status" value="1"/>
</dbReference>